<reference evidence="1" key="1">
    <citation type="journal article" date="2014" name="Front. Microbiol.">
        <title>High frequency of phylogenetically diverse reductive dehalogenase-homologous genes in deep subseafloor sedimentary metagenomes.</title>
        <authorList>
            <person name="Kawai M."/>
            <person name="Futagami T."/>
            <person name="Toyoda A."/>
            <person name="Takaki Y."/>
            <person name="Nishi S."/>
            <person name="Hori S."/>
            <person name="Arai W."/>
            <person name="Tsubouchi T."/>
            <person name="Morono Y."/>
            <person name="Uchiyama I."/>
            <person name="Ito T."/>
            <person name="Fujiyama A."/>
            <person name="Inagaki F."/>
            <person name="Takami H."/>
        </authorList>
    </citation>
    <scope>NUCLEOTIDE SEQUENCE</scope>
    <source>
        <strain evidence="1">Expedition CK06-06</strain>
    </source>
</reference>
<dbReference type="EMBL" id="BART01014009">
    <property type="protein sequence ID" value="GAG83766.1"/>
    <property type="molecule type" value="Genomic_DNA"/>
</dbReference>
<accession>X1CHQ2</accession>
<comment type="caution">
    <text evidence="1">The sequence shown here is derived from an EMBL/GenBank/DDBJ whole genome shotgun (WGS) entry which is preliminary data.</text>
</comment>
<protein>
    <submittedName>
        <fullName evidence="1">Uncharacterized protein</fullName>
    </submittedName>
</protein>
<proteinExistence type="predicted"/>
<organism evidence="1">
    <name type="scientific">marine sediment metagenome</name>
    <dbReference type="NCBI Taxonomy" id="412755"/>
    <lineage>
        <taxon>unclassified sequences</taxon>
        <taxon>metagenomes</taxon>
        <taxon>ecological metagenomes</taxon>
    </lineage>
</organism>
<gene>
    <name evidence="1" type="ORF">S01H4_28265</name>
</gene>
<name>X1CHQ2_9ZZZZ</name>
<sequence length="49" mass="5160">KLLAAGTHVGVTAKKCNSNDTNAAPLDKNAALNAEGFEFVPFLCLHLSF</sequence>
<feature type="non-terminal residue" evidence="1">
    <location>
        <position position="1"/>
    </location>
</feature>
<evidence type="ECO:0000313" key="1">
    <source>
        <dbReference type="EMBL" id="GAG83766.1"/>
    </source>
</evidence>
<dbReference type="AlphaFoldDB" id="X1CHQ2"/>